<accession>A0ABV4U637</accession>
<dbReference type="GO" id="GO:0008483">
    <property type="term" value="F:transaminase activity"/>
    <property type="evidence" value="ECO:0007669"/>
    <property type="project" value="UniProtKB-KW"/>
</dbReference>
<dbReference type="CDD" id="cd00610">
    <property type="entry name" value="OAT_like"/>
    <property type="match status" value="1"/>
</dbReference>
<dbReference type="InterPro" id="IPR004636">
    <property type="entry name" value="AcOrn/SuccOrn_fam"/>
</dbReference>
<protein>
    <submittedName>
        <fullName evidence="8">Aspartate aminotransferase family protein</fullName>
    </submittedName>
</protein>
<dbReference type="InterPro" id="IPR050103">
    <property type="entry name" value="Class-III_PLP-dep_AT"/>
</dbReference>
<dbReference type="Proteomes" id="UP001575105">
    <property type="component" value="Unassembled WGS sequence"/>
</dbReference>
<evidence type="ECO:0000313" key="9">
    <source>
        <dbReference type="Proteomes" id="UP001575105"/>
    </source>
</evidence>
<comment type="similarity">
    <text evidence="7">Belongs to the class-III pyridoxal-phosphate-dependent aminotransferase family.</text>
</comment>
<dbReference type="InterPro" id="IPR015421">
    <property type="entry name" value="PyrdxlP-dep_Trfase_major"/>
</dbReference>
<evidence type="ECO:0000256" key="6">
    <source>
        <dbReference type="ARBA" id="ARBA00029440"/>
    </source>
</evidence>
<dbReference type="RefSeq" id="WP_425345197.1">
    <property type="nucleotide sequence ID" value="NZ_JBGUBD010000004.1"/>
</dbReference>
<dbReference type="InterPro" id="IPR015422">
    <property type="entry name" value="PyrdxlP-dep_Trfase_small"/>
</dbReference>
<dbReference type="InterPro" id="IPR015424">
    <property type="entry name" value="PyrdxlP-dep_Trfase"/>
</dbReference>
<evidence type="ECO:0000256" key="4">
    <source>
        <dbReference type="ARBA" id="ARBA00022679"/>
    </source>
</evidence>
<comment type="pathway">
    <text evidence="6">Amino-acid biosynthesis.</text>
</comment>
<keyword evidence="4" id="KW-0808">Transferase</keyword>
<comment type="cofactor">
    <cofactor evidence="1">
        <name>pyridoxal 5'-phosphate</name>
        <dbReference type="ChEBI" id="CHEBI:597326"/>
    </cofactor>
</comment>
<evidence type="ECO:0000256" key="3">
    <source>
        <dbReference type="ARBA" id="ARBA00022605"/>
    </source>
</evidence>
<dbReference type="NCBIfam" id="TIGR00707">
    <property type="entry name" value="argD"/>
    <property type="match status" value="1"/>
</dbReference>
<keyword evidence="5 7" id="KW-0663">Pyridoxal phosphate</keyword>
<dbReference type="PANTHER" id="PTHR11986:SF79">
    <property type="entry name" value="ACETYLORNITHINE AMINOTRANSFERASE, MITOCHONDRIAL"/>
    <property type="match status" value="1"/>
</dbReference>
<dbReference type="InterPro" id="IPR005814">
    <property type="entry name" value="Aminotrans_3"/>
</dbReference>
<evidence type="ECO:0000313" key="8">
    <source>
        <dbReference type="EMBL" id="MFA9478274.1"/>
    </source>
</evidence>
<comment type="caution">
    <text evidence="8">The sequence shown here is derived from an EMBL/GenBank/DDBJ whole genome shotgun (WGS) entry which is preliminary data.</text>
</comment>
<evidence type="ECO:0000256" key="2">
    <source>
        <dbReference type="ARBA" id="ARBA00022576"/>
    </source>
</evidence>
<organism evidence="8 9">
    <name type="scientific">Natronomicrosphaera hydrolytica</name>
    <dbReference type="NCBI Taxonomy" id="3242702"/>
    <lineage>
        <taxon>Bacteria</taxon>
        <taxon>Pseudomonadati</taxon>
        <taxon>Planctomycetota</taxon>
        <taxon>Phycisphaerae</taxon>
        <taxon>Phycisphaerales</taxon>
        <taxon>Phycisphaeraceae</taxon>
        <taxon>Natronomicrosphaera</taxon>
    </lineage>
</organism>
<evidence type="ECO:0000256" key="5">
    <source>
        <dbReference type="ARBA" id="ARBA00022898"/>
    </source>
</evidence>
<dbReference type="NCBIfam" id="NF002325">
    <property type="entry name" value="PRK01278.1"/>
    <property type="match status" value="1"/>
</dbReference>
<dbReference type="PIRSF" id="PIRSF000521">
    <property type="entry name" value="Transaminase_4ab_Lys_Orn"/>
    <property type="match status" value="1"/>
</dbReference>
<evidence type="ECO:0000256" key="1">
    <source>
        <dbReference type="ARBA" id="ARBA00001933"/>
    </source>
</evidence>
<proteinExistence type="inferred from homology"/>
<name>A0ABV4U637_9BACT</name>
<keyword evidence="2 8" id="KW-0032">Aminotransferase</keyword>
<keyword evidence="9" id="KW-1185">Reference proteome</keyword>
<dbReference type="InterPro" id="IPR049704">
    <property type="entry name" value="Aminotrans_3_PPA_site"/>
</dbReference>
<dbReference type="PROSITE" id="PS00600">
    <property type="entry name" value="AA_TRANSFER_CLASS_3"/>
    <property type="match status" value="1"/>
</dbReference>
<dbReference type="Gene3D" id="3.90.1150.10">
    <property type="entry name" value="Aspartate Aminotransferase, domain 1"/>
    <property type="match status" value="1"/>
</dbReference>
<dbReference type="Pfam" id="PF00202">
    <property type="entry name" value="Aminotran_3"/>
    <property type="match status" value="1"/>
</dbReference>
<dbReference type="Gene3D" id="3.40.640.10">
    <property type="entry name" value="Type I PLP-dependent aspartate aminotransferase-like (Major domain)"/>
    <property type="match status" value="1"/>
</dbReference>
<dbReference type="SUPFAM" id="SSF53383">
    <property type="entry name" value="PLP-dependent transferases"/>
    <property type="match status" value="1"/>
</dbReference>
<gene>
    <name evidence="8" type="ORF">ACERK3_08195</name>
</gene>
<keyword evidence="3" id="KW-0028">Amino-acid biosynthesis</keyword>
<dbReference type="PANTHER" id="PTHR11986">
    <property type="entry name" value="AMINOTRANSFERASE CLASS III"/>
    <property type="match status" value="1"/>
</dbReference>
<reference evidence="8 9" key="1">
    <citation type="submission" date="2024-08" db="EMBL/GenBank/DDBJ databases">
        <title>Whole-genome sequencing of halo(alkali)philic microorganisms from hypersaline lakes.</title>
        <authorList>
            <person name="Sorokin D.Y."/>
            <person name="Merkel A.Y."/>
            <person name="Messina E."/>
            <person name="Yakimov M."/>
        </authorList>
    </citation>
    <scope>NUCLEOTIDE SEQUENCE [LARGE SCALE GENOMIC DNA]</scope>
    <source>
        <strain evidence="8 9">AB-hyl4</strain>
    </source>
</reference>
<evidence type="ECO:0000256" key="7">
    <source>
        <dbReference type="RuleBase" id="RU003560"/>
    </source>
</evidence>
<dbReference type="EMBL" id="JBGUBD010000004">
    <property type="protein sequence ID" value="MFA9478274.1"/>
    <property type="molecule type" value="Genomic_DNA"/>
</dbReference>
<sequence length="421" mass="45459">MNRTASPTDSTPVTQAIIDRHDQYMSINYGRWPIAMVRGEGTTLYDADGKQYLDLFAGFGGPLLGHCHPDLVEAVTQQAKQLWFVGNLFHTEPQTLLAERIAKHGFGGRSFFCHSGADANEAAIKVARLYGGANPGKSGARFKVITAHRSFHGRTFGAMAATAQERVYKGFEPNVPGFTHVPYNDLNAIEQAIDDHTVAIMLEPIQGEGGVNLPDAGYWPGLRKLCDKHELLLIADEVWTGCGRTGKWFGHQHWDVKPDVMTLAKGVGGGLPVGVTCMADKAAELFDHRKHGGVAHATTLGGNLLSMAVAARIFDVIERDNLLAHATQLGEHAIARLQKLADALPTVKQVRGKGLFVGLELDPAAEGARFETSRDVVNQCLQRGVLVNAAQTNVLRIAPALTIERDALDRGLDVIAEVLGG</sequence>